<protein>
    <submittedName>
        <fullName evidence="2">Uncharacterized protein</fullName>
    </submittedName>
</protein>
<proteinExistence type="predicted"/>
<accession>A0A7I4Z3T6</accession>
<dbReference type="Proteomes" id="UP000025227">
    <property type="component" value="Unplaced"/>
</dbReference>
<dbReference type="AlphaFoldDB" id="A0A7I4Z3T6"/>
<keyword evidence="1" id="KW-1185">Reference proteome</keyword>
<sequence>MALSAAHFHVHCGRGSAKLMCALYFSGHGPSIPRLTRSLQTDLKELKNFVTDIQTDRQRTGRQTTDDRRQTKRFIVSRMRCYVLDGS</sequence>
<dbReference type="WBParaSite" id="HCON_00179960-00001">
    <property type="protein sequence ID" value="HCON_00179960-00001"/>
    <property type="gene ID" value="HCON_00179960"/>
</dbReference>
<evidence type="ECO:0000313" key="2">
    <source>
        <dbReference type="WBParaSite" id="HCON_00179960-00001"/>
    </source>
</evidence>
<organism evidence="1 2">
    <name type="scientific">Haemonchus contortus</name>
    <name type="common">Barber pole worm</name>
    <dbReference type="NCBI Taxonomy" id="6289"/>
    <lineage>
        <taxon>Eukaryota</taxon>
        <taxon>Metazoa</taxon>
        <taxon>Ecdysozoa</taxon>
        <taxon>Nematoda</taxon>
        <taxon>Chromadorea</taxon>
        <taxon>Rhabditida</taxon>
        <taxon>Rhabditina</taxon>
        <taxon>Rhabditomorpha</taxon>
        <taxon>Strongyloidea</taxon>
        <taxon>Trichostrongylidae</taxon>
        <taxon>Haemonchus</taxon>
    </lineage>
</organism>
<reference evidence="2" key="1">
    <citation type="submission" date="2020-12" db="UniProtKB">
        <authorList>
            <consortium name="WormBaseParasite"/>
        </authorList>
    </citation>
    <scope>IDENTIFICATION</scope>
    <source>
        <strain evidence="2">MHco3</strain>
    </source>
</reference>
<name>A0A7I4Z3T6_HAECO</name>
<evidence type="ECO:0000313" key="1">
    <source>
        <dbReference type="Proteomes" id="UP000025227"/>
    </source>
</evidence>